<dbReference type="InterPro" id="IPR009071">
    <property type="entry name" value="HMG_box_dom"/>
</dbReference>
<dbReference type="InterPro" id="IPR036910">
    <property type="entry name" value="HMG_box_dom_sf"/>
</dbReference>
<evidence type="ECO:0000256" key="4">
    <source>
        <dbReference type="SAM" id="MobiDB-lite"/>
    </source>
</evidence>
<dbReference type="GO" id="GO:0003677">
    <property type="term" value="F:DNA binding"/>
    <property type="evidence" value="ECO:0007669"/>
    <property type="project" value="UniProtKB-UniRule"/>
</dbReference>
<keyword evidence="2 3" id="KW-0539">Nucleus</keyword>
<keyword evidence="7" id="KW-1185">Reference proteome</keyword>
<feature type="compositionally biased region" description="Low complexity" evidence="4">
    <location>
        <begin position="475"/>
        <end position="492"/>
    </location>
</feature>
<organism evidence="6 7">
    <name type="scientific">Rhizophagus clarus</name>
    <dbReference type="NCBI Taxonomy" id="94130"/>
    <lineage>
        <taxon>Eukaryota</taxon>
        <taxon>Fungi</taxon>
        <taxon>Fungi incertae sedis</taxon>
        <taxon>Mucoromycota</taxon>
        <taxon>Glomeromycotina</taxon>
        <taxon>Glomeromycetes</taxon>
        <taxon>Glomerales</taxon>
        <taxon>Glomeraceae</taxon>
        <taxon>Rhizophagus</taxon>
    </lineage>
</organism>
<accession>A0A2Z6R8I9</accession>
<feature type="compositionally biased region" description="Basic and acidic residues" evidence="4">
    <location>
        <begin position="298"/>
        <end position="308"/>
    </location>
</feature>
<feature type="compositionally biased region" description="Basic and acidic residues" evidence="4">
    <location>
        <begin position="390"/>
        <end position="424"/>
    </location>
</feature>
<feature type="compositionally biased region" description="Low complexity" evidence="4">
    <location>
        <begin position="38"/>
        <end position="63"/>
    </location>
</feature>
<evidence type="ECO:0000256" key="1">
    <source>
        <dbReference type="ARBA" id="ARBA00023125"/>
    </source>
</evidence>
<evidence type="ECO:0000256" key="3">
    <source>
        <dbReference type="PROSITE-ProRule" id="PRU00267"/>
    </source>
</evidence>
<reference evidence="6 7" key="1">
    <citation type="submission" date="2017-11" db="EMBL/GenBank/DDBJ databases">
        <title>The genome of Rhizophagus clarus HR1 reveals common genetic basis of auxotrophy among arbuscular mycorrhizal fungi.</title>
        <authorList>
            <person name="Kobayashi Y."/>
        </authorList>
    </citation>
    <scope>NUCLEOTIDE SEQUENCE [LARGE SCALE GENOMIC DNA]</scope>
    <source>
        <strain evidence="6 7">HR1</strain>
    </source>
</reference>
<dbReference type="CDD" id="cd00084">
    <property type="entry name" value="HMG-box_SF"/>
    <property type="match status" value="1"/>
</dbReference>
<feature type="region of interest" description="Disordered" evidence="4">
    <location>
        <begin position="137"/>
        <end position="192"/>
    </location>
</feature>
<feature type="compositionally biased region" description="Acidic residues" evidence="4">
    <location>
        <begin position="444"/>
        <end position="456"/>
    </location>
</feature>
<dbReference type="PANTHER" id="PTHR46040">
    <property type="entry name" value="HIGH MOBILITY GROUP PROTEIN 2"/>
    <property type="match status" value="1"/>
</dbReference>
<sequence length="555" mass="62903">MSKKASIANLLNDNNNHTSLSQKPTNATSSNGSNNRKQSSSSSSSSSRQHYPQHQQHPQYQQRQYHHHHHPIDNNNTINTAPIPARIMDFSARSSDTTIGVQFFTNGDLTINQPVQPFHPPFSGNWISPLHPLYTYDPLPETQRKSKKKSHKRNNDSIDIPLPPPPPLSENFSENSSMSRPKRNYTKKPLDRLKRPRNGYMIYMNEVYDDVKRKHPNLKFGELSSLIGVQWKEMSKAQQMPYHQKHEEEKAAYEAAKLAMSRTNLQIVEETIDIEQQVKAAELRASQPKNKSNNKRSSTGDHSTEGKHKSVAQQPNNNSQGSKSKENSFVIPNVEPPETISTYIVTDRSKTNKLRHGIPITPTSPDFTAPNLPVENLTRRRSTSNQPPHESPKDEHFKNNLPETDKSSSKDDTNVEHKAKESDQQHQQSNEKNVSMSISSPDENMTDYEDEEEEVDQLQPSDRSDSEMEGVEIFSKSSSKNSISKSSTEVSSQENADLMSIDTTSIWLVPIEGTTVSPGLTPHRKRKIFILEDLDDERSNSNKISDIDNLKKCKQ</sequence>
<name>A0A2Z6R8I9_9GLOM</name>
<dbReference type="GO" id="GO:0005634">
    <property type="term" value="C:nucleus"/>
    <property type="evidence" value="ECO:0007669"/>
    <property type="project" value="UniProtKB-UniRule"/>
</dbReference>
<dbReference type="PANTHER" id="PTHR46040:SF3">
    <property type="entry name" value="HIGH MOBILITY GROUP PROTEIN 2"/>
    <property type="match status" value="1"/>
</dbReference>
<dbReference type="Gene3D" id="1.10.30.10">
    <property type="entry name" value="High mobility group box domain"/>
    <property type="match status" value="1"/>
</dbReference>
<feature type="domain" description="HMG box" evidence="5">
    <location>
        <begin position="193"/>
        <end position="261"/>
    </location>
</feature>
<feature type="compositionally biased region" description="Polar residues" evidence="4">
    <location>
        <begin position="9"/>
        <end position="37"/>
    </location>
</feature>
<evidence type="ECO:0000313" key="7">
    <source>
        <dbReference type="Proteomes" id="UP000247702"/>
    </source>
</evidence>
<dbReference type="SMART" id="SM00398">
    <property type="entry name" value="HMG"/>
    <property type="match status" value="1"/>
</dbReference>
<dbReference type="Proteomes" id="UP000247702">
    <property type="component" value="Unassembled WGS sequence"/>
</dbReference>
<proteinExistence type="predicted"/>
<evidence type="ECO:0000256" key="2">
    <source>
        <dbReference type="ARBA" id="ARBA00023242"/>
    </source>
</evidence>
<comment type="caution">
    <text evidence="6">The sequence shown here is derived from an EMBL/GenBank/DDBJ whole genome shotgun (WGS) entry which is preliminary data.</text>
</comment>
<feature type="region of interest" description="Disordered" evidence="4">
    <location>
        <begin position="379"/>
        <end position="496"/>
    </location>
</feature>
<feature type="DNA-binding region" description="HMG box" evidence="3">
    <location>
        <begin position="193"/>
        <end position="261"/>
    </location>
</feature>
<feature type="region of interest" description="Disordered" evidence="4">
    <location>
        <begin position="1"/>
        <end position="80"/>
    </location>
</feature>
<feature type="compositionally biased region" description="Polar residues" evidence="4">
    <location>
        <begin position="311"/>
        <end position="322"/>
    </location>
</feature>
<dbReference type="Pfam" id="PF00505">
    <property type="entry name" value="HMG_box"/>
    <property type="match status" value="1"/>
</dbReference>
<dbReference type="EMBL" id="BEXD01002168">
    <property type="protein sequence ID" value="GBB97252.1"/>
    <property type="molecule type" value="Genomic_DNA"/>
</dbReference>
<feature type="compositionally biased region" description="Polar residues" evidence="4">
    <location>
        <begin position="425"/>
        <end position="441"/>
    </location>
</feature>
<dbReference type="GO" id="GO:0010468">
    <property type="term" value="P:regulation of gene expression"/>
    <property type="evidence" value="ECO:0007669"/>
    <property type="project" value="TreeGrafter"/>
</dbReference>
<dbReference type="InterPro" id="IPR051965">
    <property type="entry name" value="ChromReg_NeuronalGeneExpr"/>
</dbReference>
<gene>
    <name evidence="6" type="ORF">RclHR1_02950011</name>
</gene>
<dbReference type="STRING" id="94130.A0A2Z6R8I9"/>
<feature type="region of interest" description="Disordered" evidence="4">
    <location>
        <begin position="283"/>
        <end position="334"/>
    </location>
</feature>
<keyword evidence="1 3" id="KW-0238">DNA-binding</keyword>
<evidence type="ECO:0000259" key="5">
    <source>
        <dbReference type="PROSITE" id="PS50118"/>
    </source>
</evidence>
<dbReference type="PROSITE" id="PS50118">
    <property type="entry name" value="HMG_BOX_2"/>
    <property type="match status" value="1"/>
</dbReference>
<feature type="compositionally biased region" description="Polar residues" evidence="4">
    <location>
        <begin position="287"/>
        <end position="297"/>
    </location>
</feature>
<protein>
    <recommendedName>
        <fullName evidence="5">HMG box domain-containing protein</fullName>
    </recommendedName>
</protein>
<dbReference type="AlphaFoldDB" id="A0A2Z6R8I9"/>
<dbReference type="SUPFAM" id="SSF47095">
    <property type="entry name" value="HMG-box"/>
    <property type="match status" value="1"/>
</dbReference>
<evidence type="ECO:0000313" key="6">
    <source>
        <dbReference type="EMBL" id="GBB97252.1"/>
    </source>
</evidence>